<comment type="caution">
    <text evidence="11">The sequence shown here is derived from an EMBL/GenBank/DDBJ whole genome shotgun (WGS) entry which is preliminary data.</text>
</comment>
<keyword evidence="4" id="KW-0489">Methyltransferase</keyword>
<keyword evidence="7" id="KW-0819">tRNA processing</keyword>
<feature type="repeat" description="PPR" evidence="9">
    <location>
        <begin position="630"/>
        <end position="664"/>
    </location>
</feature>
<protein>
    <recommendedName>
        <fullName evidence="3">tRNA (guanine(46)-N(7))-methyltransferase</fullName>
        <ecNumber evidence="3">2.1.1.33</ecNumber>
    </recommendedName>
</protein>
<evidence type="ECO:0000256" key="4">
    <source>
        <dbReference type="ARBA" id="ARBA00022603"/>
    </source>
</evidence>
<dbReference type="InterPro" id="IPR029063">
    <property type="entry name" value="SAM-dependent_MTases_sf"/>
</dbReference>
<accession>A0A498KGV4</accession>
<dbReference type="EMBL" id="RDQH01000328">
    <property type="protein sequence ID" value="RXI06637.1"/>
    <property type="molecule type" value="Genomic_DNA"/>
</dbReference>
<dbReference type="FunFam" id="3.40.50.150:FF:000230">
    <property type="entry name" value="tRNA (Guanine-N(7)-)-methyltransferase"/>
    <property type="match status" value="1"/>
</dbReference>
<evidence type="ECO:0000256" key="1">
    <source>
        <dbReference type="ARBA" id="ARBA00000142"/>
    </source>
</evidence>
<dbReference type="Gene3D" id="1.25.40.10">
    <property type="entry name" value="Tetratricopeptide repeat domain"/>
    <property type="match status" value="4"/>
</dbReference>
<sequence length="869" mass="97073">MQSSKMLGSCVGGGTLSAALPRRALKLKRLISPNSPLLPSHQFHPISRRLTASASAGAQQQQQQHQHQQQNPNLVALEYADLNLNPTISEELGLGHGRIRQHVNPLKTSLSAPVEVPDWNQVFKDPTLPLMVDIGSGSGRFLLWLAKRNLVVRNYLGLEIRKKLVKRSQFWVQDLALSNIHFMFANATTSYQQLVSSYPGPLMLVSILCPDPYFKKRHHKRRVVQKPLVDSIVNSLMPSGQVFIQSDVLDVALDMRDQFDSHSNILTHIREIDTSVLCDSEGWLLNNPMGIRTEREIHAEFEGAKIYRRVYQKQTAFAEGTVFNSSTMLILRWKISAKPSPLLHSITTVSFSSSASTFTPAATADFLHSYTVTPPIQPWPRRLYPKRLISLIAHQPNLDLALQIFHHASKFHPGFSHNYHTYHAILNRLSRSRAFHRMIDPLLSDLKNSQIQCSEDIFITLIRNFGVLGRPKLAFKAFLDVPNFGVQRSVKALNVLLNALVKNSEYGLVHSVFKNCGQRFGVMPNLSTCNILIKALCKKNDVETALKVLDEMPAMGFVPNVVTYTTIIGGYVSRGDMVGAKRVFGEVLDRGWYPDATTYTVLMDGFVKQGKLVDAVKVMDEMEENKVGANEVTYGVMVEAYCKEKKSGEAVNLLNDMLAKGYIPSSTLCCKVIDVLCREGKVEDGYELWKKLLKKNCTPDNAVSSTLIHWFCEKGKVWEAKKLFDQLDTESIPSVMTYNMLIAGMCEAGELCEAGRLWDDMVEKGCTPNAFTYCMLIKGFCKIGKAEEGIKILEEMLDKVCLPNKSTYVMLIEGLCDSGKEAEVTKVVSMAMSSGDANIASWDLLVTKFVGDSDTGGNLLDRILLENVT</sequence>
<dbReference type="Pfam" id="PF02390">
    <property type="entry name" value="Methyltransf_4"/>
    <property type="match status" value="1"/>
</dbReference>
<organism evidence="11 12">
    <name type="scientific">Malus domestica</name>
    <name type="common">Apple</name>
    <name type="synonym">Pyrus malus</name>
    <dbReference type="NCBI Taxonomy" id="3750"/>
    <lineage>
        <taxon>Eukaryota</taxon>
        <taxon>Viridiplantae</taxon>
        <taxon>Streptophyta</taxon>
        <taxon>Embryophyta</taxon>
        <taxon>Tracheophyta</taxon>
        <taxon>Spermatophyta</taxon>
        <taxon>Magnoliopsida</taxon>
        <taxon>eudicotyledons</taxon>
        <taxon>Gunneridae</taxon>
        <taxon>Pentapetalae</taxon>
        <taxon>rosids</taxon>
        <taxon>fabids</taxon>
        <taxon>Rosales</taxon>
        <taxon>Rosaceae</taxon>
        <taxon>Amygdaloideae</taxon>
        <taxon>Maleae</taxon>
        <taxon>Malus</taxon>
    </lineage>
</organism>
<feature type="compositionally biased region" description="Low complexity" evidence="10">
    <location>
        <begin position="59"/>
        <end position="70"/>
    </location>
</feature>
<evidence type="ECO:0000313" key="11">
    <source>
        <dbReference type="EMBL" id="RXI06637.1"/>
    </source>
</evidence>
<dbReference type="EC" id="2.1.1.33" evidence="3"/>
<dbReference type="Proteomes" id="UP000290289">
    <property type="component" value="Chromosome 2"/>
</dbReference>
<evidence type="ECO:0000256" key="5">
    <source>
        <dbReference type="ARBA" id="ARBA00022679"/>
    </source>
</evidence>
<evidence type="ECO:0000256" key="7">
    <source>
        <dbReference type="ARBA" id="ARBA00022694"/>
    </source>
</evidence>
<feature type="region of interest" description="Disordered" evidence="10">
    <location>
        <begin position="51"/>
        <end position="70"/>
    </location>
</feature>
<keyword evidence="6" id="KW-0949">S-adenosyl-L-methionine</keyword>
<comment type="similarity">
    <text evidence="2">Belongs to the PPR family. P subfamily.</text>
</comment>
<name>A0A498KGV4_MALDO</name>
<evidence type="ECO:0000256" key="3">
    <source>
        <dbReference type="ARBA" id="ARBA00011977"/>
    </source>
</evidence>
<dbReference type="PANTHER" id="PTHR47941">
    <property type="entry name" value="PENTATRICOPEPTIDE REPEAT-CONTAINING PROTEIN 3, MITOCHONDRIAL"/>
    <property type="match status" value="1"/>
</dbReference>
<dbReference type="Pfam" id="PF13041">
    <property type="entry name" value="PPR_2"/>
    <property type="match status" value="3"/>
</dbReference>
<dbReference type="NCBIfam" id="TIGR00756">
    <property type="entry name" value="PPR"/>
    <property type="match status" value="7"/>
</dbReference>
<keyword evidence="8" id="KW-0677">Repeat</keyword>
<keyword evidence="12" id="KW-1185">Reference proteome</keyword>
<keyword evidence="5" id="KW-0808">Transferase</keyword>
<feature type="repeat" description="PPR" evidence="9">
    <location>
        <begin position="560"/>
        <end position="594"/>
    </location>
</feature>
<evidence type="ECO:0000256" key="6">
    <source>
        <dbReference type="ARBA" id="ARBA00022691"/>
    </source>
</evidence>
<reference evidence="11 12" key="1">
    <citation type="submission" date="2018-10" db="EMBL/GenBank/DDBJ databases">
        <title>A high-quality apple genome assembly.</title>
        <authorList>
            <person name="Hu J."/>
        </authorList>
    </citation>
    <scope>NUCLEOTIDE SEQUENCE [LARGE SCALE GENOMIC DNA]</scope>
    <source>
        <strain evidence="12">cv. HFTH1</strain>
        <tissue evidence="11">Young leaf</tissue>
    </source>
</reference>
<dbReference type="Pfam" id="PF12854">
    <property type="entry name" value="PPR_1"/>
    <property type="match status" value="1"/>
</dbReference>
<evidence type="ECO:0000256" key="8">
    <source>
        <dbReference type="ARBA" id="ARBA00022737"/>
    </source>
</evidence>
<feature type="repeat" description="PPR" evidence="9">
    <location>
        <begin position="595"/>
        <end position="629"/>
    </location>
</feature>
<dbReference type="PROSITE" id="PS51625">
    <property type="entry name" value="SAM_MT_TRMB"/>
    <property type="match status" value="1"/>
</dbReference>
<evidence type="ECO:0000313" key="12">
    <source>
        <dbReference type="Proteomes" id="UP000290289"/>
    </source>
</evidence>
<dbReference type="GO" id="GO:0008176">
    <property type="term" value="F:tRNA (guanine(46)-N7)-methyltransferase activity"/>
    <property type="evidence" value="ECO:0007669"/>
    <property type="project" value="UniProtKB-EC"/>
</dbReference>
<dbReference type="PROSITE" id="PS51375">
    <property type="entry name" value="PPR"/>
    <property type="match status" value="7"/>
</dbReference>
<dbReference type="AlphaFoldDB" id="A0A498KGV4"/>
<feature type="repeat" description="PPR" evidence="9">
    <location>
        <begin position="769"/>
        <end position="803"/>
    </location>
</feature>
<feature type="repeat" description="PPR" evidence="9">
    <location>
        <begin position="665"/>
        <end position="699"/>
    </location>
</feature>
<dbReference type="SUPFAM" id="SSF53335">
    <property type="entry name" value="S-adenosyl-L-methionine-dependent methyltransferases"/>
    <property type="match status" value="1"/>
</dbReference>
<evidence type="ECO:0000256" key="10">
    <source>
        <dbReference type="SAM" id="MobiDB-lite"/>
    </source>
</evidence>
<comment type="catalytic activity">
    <reaction evidence="1">
        <text>guanosine(46) in tRNA + S-adenosyl-L-methionine = N(7)-methylguanosine(46) in tRNA + S-adenosyl-L-homocysteine</text>
        <dbReference type="Rhea" id="RHEA:42708"/>
        <dbReference type="Rhea" id="RHEA-COMP:10188"/>
        <dbReference type="Rhea" id="RHEA-COMP:10189"/>
        <dbReference type="ChEBI" id="CHEBI:57856"/>
        <dbReference type="ChEBI" id="CHEBI:59789"/>
        <dbReference type="ChEBI" id="CHEBI:74269"/>
        <dbReference type="ChEBI" id="CHEBI:74480"/>
        <dbReference type="EC" id="2.1.1.33"/>
    </reaction>
</comment>
<dbReference type="Gene3D" id="3.40.50.150">
    <property type="entry name" value="Vaccinia Virus protein VP39"/>
    <property type="match status" value="1"/>
</dbReference>
<feature type="repeat" description="PPR" evidence="9">
    <location>
        <begin position="734"/>
        <end position="768"/>
    </location>
</feature>
<evidence type="ECO:0000256" key="2">
    <source>
        <dbReference type="ARBA" id="ARBA00007626"/>
    </source>
</evidence>
<dbReference type="InterPro" id="IPR002885">
    <property type="entry name" value="PPR_rpt"/>
</dbReference>
<feature type="repeat" description="PPR" evidence="9">
    <location>
        <begin position="525"/>
        <end position="559"/>
    </location>
</feature>
<dbReference type="InterPro" id="IPR003358">
    <property type="entry name" value="tRNA_(Gua-N-7)_MeTrfase_Trmb"/>
</dbReference>
<gene>
    <name evidence="11" type="ORF">DVH24_025773</name>
</gene>
<proteinExistence type="inferred from homology"/>
<evidence type="ECO:0000256" key="9">
    <source>
        <dbReference type="PROSITE-ProRule" id="PRU00708"/>
    </source>
</evidence>
<dbReference type="InterPro" id="IPR011990">
    <property type="entry name" value="TPR-like_helical_dom_sf"/>
</dbReference>